<dbReference type="Proteomes" id="UP000198846">
    <property type="component" value="Unassembled WGS sequence"/>
</dbReference>
<keyword evidence="2" id="KW-1185">Reference proteome</keyword>
<dbReference type="EMBL" id="FNQK01000002">
    <property type="protein sequence ID" value="SDZ82026.1"/>
    <property type="molecule type" value="Genomic_DNA"/>
</dbReference>
<accession>A0A1H3W4N8</accession>
<organism evidence="1 2">
    <name type="scientific">Bizionia paragorgiae</name>
    <dbReference type="NCBI Taxonomy" id="283786"/>
    <lineage>
        <taxon>Bacteria</taxon>
        <taxon>Pseudomonadati</taxon>
        <taxon>Bacteroidota</taxon>
        <taxon>Flavobacteriia</taxon>
        <taxon>Flavobacteriales</taxon>
        <taxon>Flavobacteriaceae</taxon>
        <taxon>Bizionia</taxon>
    </lineage>
</organism>
<proteinExistence type="predicted"/>
<evidence type="ECO:0000313" key="1">
    <source>
        <dbReference type="EMBL" id="SDZ82026.1"/>
    </source>
</evidence>
<reference evidence="1 2" key="1">
    <citation type="submission" date="2016-10" db="EMBL/GenBank/DDBJ databases">
        <authorList>
            <person name="de Groot N.N."/>
        </authorList>
    </citation>
    <scope>NUCLEOTIDE SEQUENCE [LARGE SCALE GENOMIC DNA]</scope>
    <source>
        <strain evidence="1 2">DSM 23842</strain>
    </source>
</reference>
<sequence>MKLLSVMAVISLKTTVFNIKKPLDDLLSNGDYFLRL</sequence>
<name>A0A1H3W4N8_BIZPA</name>
<evidence type="ECO:0000313" key="2">
    <source>
        <dbReference type="Proteomes" id="UP000198846"/>
    </source>
</evidence>
<dbReference type="AlphaFoldDB" id="A0A1H3W4N8"/>
<gene>
    <name evidence="1" type="ORF">SAMN04487990_102226</name>
</gene>
<protein>
    <submittedName>
        <fullName evidence="1">Uncharacterized protein</fullName>
    </submittedName>
</protein>